<dbReference type="UniPathway" id="UPA00098">
    <property type="reaction ID" value="UER00359"/>
</dbReference>
<dbReference type="GO" id="GO:0005829">
    <property type="term" value="C:cytosol"/>
    <property type="evidence" value="ECO:0007669"/>
    <property type="project" value="TreeGrafter"/>
</dbReference>
<dbReference type="PIRSF" id="PIRSF000729">
    <property type="entry name" value="GK"/>
    <property type="match status" value="1"/>
</dbReference>
<comment type="catalytic activity">
    <reaction evidence="8">
        <text>L-glutamate + ATP = L-glutamyl 5-phosphate + ADP</text>
        <dbReference type="Rhea" id="RHEA:14877"/>
        <dbReference type="ChEBI" id="CHEBI:29985"/>
        <dbReference type="ChEBI" id="CHEBI:30616"/>
        <dbReference type="ChEBI" id="CHEBI:58274"/>
        <dbReference type="ChEBI" id="CHEBI:456216"/>
        <dbReference type="EC" id="2.7.2.11"/>
    </reaction>
</comment>
<comment type="subcellular location">
    <subcellularLocation>
        <location evidence="8">Cytoplasm</location>
    </subcellularLocation>
</comment>
<dbReference type="SMART" id="SM00359">
    <property type="entry name" value="PUA"/>
    <property type="match status" value="1"/>
</dbReference>
<dbReference type="PRINTS" id="PR00474">
    <property type="entry name" value="GLU5KINASE"/>
</dbReference>
<keyword evidence="7 8" id="KW-0067">ATP-binding</keyword>
<dbReference type="InterPro" id="IPR011529">
    <property type="entry name" value="Glu_5kinase"/>
</dbReference>
<evidence type="ECO:0000256" key="5">
    <source>
        <dbReference type="ARBA" id="ARBA00022741"/>
    </source>
</evidence>
<keyword evidence="5 8" id="KW-0547">Nucleotide-binding</keyword>
<accession>A0A095Y6G3</accession>
<dbReference type="CDD" id="cd04242">
    <property type="entry name" value="AAK_G5K_ProB"/>
    <property type="match status" value="1"/>
</dbReference>
<evidence type="ECO:0000256" key="6">
    <source>
        <dbReference type="ARBA" id="ARBA00022777"/>
    </source>
</evidence>
<dbReference type="InterPro" id="IPR036974">
    <property type="entry name" value="PUA_sf"/>
</dbReference>
<feature type="binding site" evidence="8">
    <location>
        <position position="22"/>
    </location>
    <ligand>
        <name>ATP</name>
        <dbReference type="ChEBI" id="CHEBI:30616"/>
    </ligand>
</feature>
<dbReference type="InterPro" id="IPR041739">
    <property type="entry name" value="G5K_ProB"/>
</dbReference>
<dbReference type="PROSITE" id="PS00902">
    <property type="entry name" value="GLUTAMATE_5_KINASE"/>
    <property type="match status" value="1"/>
</dbReference>
<dbReference type="CDD" id="cd21157">
    <property type="entry name" value="PUA_G5K"/>
    <property type="match status" value="1"/>
</dbReference>
<dbReference type="GO" id="GO:0055129">
    <property type="term" value="P:L-proline biosynthetic process"/>
    <property type="evidence" value="ECO:0007669"/>
    <property type="project" value="UniProtKB-UniRule"/>
</dbReference>
<dbReference type="Gene3D" id="3.40.1160.10">
    <property type="entry name" value="Acetylglutamate kinase-like"/>
    <property type="match status" value="1"/>
</dbReference>
<dbReference type="AlphaFoldDB" id="A0A095Y6G3"/>
<evidence type="ECO:0000256" key="7">
    <source>
        <dbReference type="ARBA" id="ARBA00022840"/>
    </source>
</evidence>
<dbReference type="GO" id="GO:0003723">
    <property type="term" value="F:RNA binding"/>
    <property type="evidence" value="ECO:0007669"/>
    <property type="project" value="InterPro"/>
</dbReference>
<comment type="function">
    <text evidence="8">Catalyzes the transfer of a phosphate group to glutamate to form L-glutamate 5-phosphate.</text>
</comment>
<feature type="binding site" evidence="8">
    <location>
        <position position="161"/>
    </location>
    <ligand>
        <name>substrate</name>
    </ligand>
</feature>
<feature type="domain" description="PUA" evidence="9">
    <location>
        <begin position="284"/>
        <end position="363"/>
    </location>
</feature>
<dbReference type="PANTHER" id="PTHR43654:SF1">
    <property type="entry name" value="ISOPENTENYL PHOSPHATE KINASE"/>
    <property type="match status" value="1"/>
</dbReference>
<comment type="caution">
    <text evidence="10">The sequence shown here is derived from an EMBL/GenBank/DDBJ whole genome shotgun (WGS) entry which is preliminary data.</text>
</comment>
<evidence type="ECO:0000256" key="8">
    <source>
        <dbReference type="HAMAP-Rule" id="MF_00456"/>
    </source>
</evidence>
<feature type="binding site" evidence="8">
    <location>
        <position position="62"/>
    </location>
    <ligand>
        <name>substrate</name>
    </ligand>
</feature>
<sequence>MNPPYSSSTRDSIRDAKRIVVKIGSSSLTGPDGRTDPAKIDEIAEALEKRMVTGSDLILVSSGAVASGMGPLGLSSRPTDLATKQAAAAVGQVRLAQEWARSFARFGRTTAQVLLTSADAGDRPRARNAQRTIDRLRQLHAIPIVNENDTVATSEMRFGDNDRLAALVSHLAFCDALVLLSDVDGLYDRNPSEPGAQFVPEVWSGNDLKGVVAGDGGKLGTGGMASKVSAARLASRGGVPVLLTSTKNIDAALDQADVGTAFAPKEDRLSAWQFWVLYAADSSGVLRLDAGAVTAVTEHRRSLLPVGLTSIDGEFSAGDIVDIVGPNGEIVGRGEVAYDSDELSEMIGRTTAELPDGMQKPVIHADYLSGYASRA</sequence>
<keyword evidence="4 8" id="KW-0808">Transferase</keyword>
<dbReference type="GO" id="GO:0004349">
    <property type="term" value="F:glutamate 5-kinase activity"/>
    <property type="evidence" value="ECO:0007669"/>
    <property type="project" value="UniProtKB-UniRule"/>
</dbReference>
<dbReference type="SUPFAM" id="SSF53633">
    <property type="entry name" value="Carbamate kinase-like"/>
    <property type="match status" value="1"/>
</dbReference>
<dbReference type="NCBIfam" id="TIGR01027">
    <property type="entry name" value="proB"/>
    <property type="match status" value="1"/>
</dbReference>
<dbReference type="eggNOG" id="COG0263">
    <property type="taxonomic scope" value="Bacteria"/>
</dbReference>
<dbReference type="InterPro" id="IPR036393">
    <property type="entry name" value="AceGlu_kinase-like_sf"/>
</dbReference>
<dbReference type="Proteomes" id="UP000029548">
    <property type="component" value="Unassembled WGS sequence"/>
</dbReference>
<dbReference type="HAMAP" id="MF_00456">
    <property type="entry name" value="ProB"/>
    <property type="match status" value="1"/>
</dbReference>
<dbReference type="PANTHER" id="PTHR43654">
    <property type="entry name" value="GLUTAMATE 5-KINASE"/>
    <property type="match status" value="1"/>
</dbReference>
<keyword evidence="3 8" id="KW-0641">Proline biosynthesis</keyword>
<comment type="similarity">
    <text evidence="8">Belongs to the glutamate 5-kinase family.</text>
</comment>
<organism evidence="10 11">
    <name type="scientific">Corynebacterium freneyi DNF00450</name>
    <dbReference type="NCBI Taxonomy" id="1287475"/>
    <lineage>
        <taxon>Bacteria</taxon>
        <taxon>Bacillati</taxon>
        <taxon>Actinomycetota</taxon>
        <taxon>Actinomycetes</taxon>
        <taxon>Mycobacteriales</taxon>
        <taxon>Corynebacteriaceae</taxon>
        <taxon>Corynebacterium</taxon>
    </lineage>
</organism>
<evidence type="ECO:0000256" key="2">
    <source>
        <dbReference type="ARBA" id="ARBA00022605"/>
    </source>
</evidence>
<dbReference type="RefSeq" id="WP_035120593.1">
    <property type="nucleotide sequence ID" value="NZ_JRNE01000028.1"/>
</dbReference>
<protein>
    <recommendedName>
        <fullName evidence="8">Glutamate 5-kinase</fullName>
        <ecNumber evidence="8">2.7.2.11</ecNumber>
    </recommendedName>
    <alternativeName>
        <fullName evidence="8">Gamma-glutamyl kinase</fullName>
        <shortName evidence="8">GK</shortName>
    </alternativeName>
</protein>
<feature type="binding site" evidence="8">
    <location>
        <begin position="181"/>
        <end position="182"/>
    </location>
    <ligand>
        <name>ATP</name>
        <dbReference type="ChEBI" id="CHEBI:30616"/>
    </ligand>
</feature>
<dbReference type="GO" id="GO:0005524">
    <property type="term" value="F:ATP binding"/>
    <property type="evidence" value="ECO:0007669"/>
    <property type="project" value="UniProtKB-KW"/>
</dbReference>
<dbReference type="FunFam" id="3.40.1160.10:FF:000018">
    <property type="entry name" value="Glutamate 5-kinase"/>
    <property type="match status" value="1"/>
</dbReference>
<evidence type="ECO:0000313" key="11">
    <source>
        <dbReference type="Proteomes" id="UP000029548"/>
    </source>
</evidence>
<dbReference type="InterPro" id="IPR001057">
    <property type="entry name" value="Glu/AcGlu_kinase"/>
</dbReference>
<gene>
    <name evidence="8" type="primary">proB</name>
    <name evidence="10" type="ORF">HMPREF1650_02815</name>
</gene>
<dbReference type="Pfam" id="PF01472">
    <property type="entry name" value="PUA"/>
    <property type="match status" value="1"/>
</dbReference>
<evidence type="ECO:0000259" key="9">
    <source>
        <dbReference type="SMART" id="SM00359"/>
    </source>
</evidence>
<dbReference type="InterPro" id="IPR005715">
    <property type="entry name" value="Glu_5kinase/COase_Synthase"/>
</dbReference>
<dbReference type="Pfam" id="PF00696">
    <property type="entry name" value="AA_kinase"/>
    <property type="match status" value="1"/>
</dbReference>
<comment type="pathway">
    <text evidence="8">Amino-acid biosynthesis; L-proline biosynthesis; L-glutamate 5-semialdehyde from L-glutamate: step 1/2.</text>
</comment>
<dbReference type="PROSITE" id="PS50890">
    <property type="entry name" value="PUA"/>
    <property type="match status" value="1"/>
</dbReference>
<dbReference type="InterPro" id="IPR001048">
    <property type="entry name" value="Asp/Glu/Uridylate_kinase"/>
</dbReference>
<dbReference type="EMBL" id="JRNE01000028">
    <property type="protein sequence ID" value="KGF18040.1"/>
    <property type="molecule type" value="Genomic_DNA"/>
</dbReference>
<dbReference type="EC" id="2.7.2.11" evidence="8"/>
<evidence type="ECO:0000256" key="1">
    <source>
        <dbReference type="ARBA" id="ARBA00022490"/>
    </source>
</evidence>
<evidence type="ECO:0000256" key="4">
    <source>
        <dbReference type="ARBA" id="ARBA00022679"/>
    </source>
</evidence>
<keyword evidence="1 8" id="KW-0963">Cytoplasm</keyword>
<dbReference type="InterPro" id="IPR015947">
    <property type="entry name" value="PUA-like_sf"/>
</dbReference>
<dbReference type="InterPro" id="IPR019797">
    <property type="entry name" value="Glutamate_5-kinase_CS"/>
</dbReference>
<evidence type="ECO:0000256" key="3">
    <source>
        <dbReference type="ARBA" id="ARBA00022650"/>
    </source>
</evidence>
<feature type="binding site" evidence="8">
    <location>
        <position position="149"/>
    </location>
    <ligand>
        <name>substrate</name>
    </ligand>
</feature>
<dbReference type="Gene3D" id="2.30.130.10">
    <property type="entry name" value="PUA domain"/>
    <property type="match status" value="1"/>
</dbReference>
<reference evidence="10 11" key="1">
    <citation type="submission" date="2014-07" db="EMBL/GenBank/DDBJ databases">
        <authorList>
            <person name="McCorrison J."/>
            <person name="Sanka R."/>
            <person name="Torralba M."/>
            <person name="Gillis M."/>
            <person name="Haft D.H."/>
            <person name="Methe B."/>
            <person name="Sutton G."/>
            <person name="Nelson K.E."/>
        </authorList>
    </citation>
    <scope>NUCLEOTIDE SEQUENCE [LARGE SCALE GENOMIC DNA]</scope>
    <source>
        <strain evidence="10 11">DNF00450</strain>
    </source>
</reference>
<proteinExistence type="inferred from homology"/>
<feature type="binding site" evidence="8">
    <location>
        <begin position="221"/>
        <end position="227"/>
    </location>
    <ligand>
        <name>ATP</name>
        <dbReference type="ChEBI" id="CHEBI:30616"/>
    </ligand>
</feature>
<name>A0A095Y6G3_9CORY</name>
<dbReference type="InterPro" id="IPR002478">
    <property type="entry name" value="PUA"/>
</dbReference>
<dbReference type="SUPFAM" id="SSF88697">
    <property type="entry name" value="PUA domain-like"/>
    <property type="match status" value="1"/>
</dbReference>
<keyword evidence="2 8" id="KW-0028">Amino-acid biosynthesis</keyword>
<keyword evidence="6 8" id="KW-0418">Kinase</keyword>
<evidence type="ECO:0000313" key="10">
    <source>
        <dbReference type="EMBL" id="KGF18040.1"/>
    </source>
</evidence>